<organism evidence="6">
    <name type="scientific">Diabrotica virgifera virgifera</name>
    <name type="common">western corn rootworm</name>
    <dbReference type="NCBI Taxonomy" id="50390"/>
    <lineage>
        <taxon>Eukaryota</taxon>
        <taxon>Metazoa</taxon>
        <taxon>Ecdysozoa</taxon>
        <taxon>Arthropoda</taxon>
        <taxon>Hexapoda</taxon>
        <taxon>Insecta</taxon>
        <taxon>Pterygota</taxon>
        <taxon>Neoptera</taxon>
        <taxon>Endopterygota</taxon>
        <taxon>Coleoptera</taxon>
        <taxon>Polyphaga</taxon>
        <taxon>Cucujiformia</taxon>
        <taxon>Chrysomeloidea</taxon>
        <taxon>Chrysomelidae</taxon>
        <taxon>Galerucinae</taxon>
        <taxon>Diabroticina</taxon>
        <taxon>Diabroticites</taxon>
        <taxon>Diabrotica</taxon>
    </lineage>
</organism>
<dbReference type="InterPro" id="IPR003889">
    <property type="entry name" value="FYrich_C"/>
</dbReference>
<dbReference type="Proteomes" id="UP001652700">
    <property type="component" value="Unplaced"/>
</dbReference>
<feature type="compositionally biased region" description="Low complexity" evidence="3">
    <location>
        <begin position="98"/>
        <end position="110"/>
    </location>
</feature>
<keyword evidence="2" id="KW-0539">Nucleus</keyword>
<sequence>MEYDYSNSNFNNSNFMQRNNFQRPTGKYKQKLMVLKRNIREFVHENAALVDELEEIQMNIIIKKEERKFLLKKLCEYEPQVALEVQNAAKDGPVSRPSVTHVSSNTNNSVSEKKSKKKVHMSSSDRRSSSSLKSRKSSSKGRKKIIQPVPVDHNGKPIFPIELGRLTVHSLGEVVHTRSEFHTENAIYPVGYVSTRVYGSLKDPTQKCVYTCKISDANDIPRFEIASDDHRPPITGDTPDVCHSLLLQSINDSLSLNVVSTRPRGHDFFGLSHPTVLHLIQSYPGVRRCANYKWIKFEVSKNCDMYTDDNDAGLSYEYLQRSINFCKYKMAPDVLQRPDDFLDSKDNLVLF</sequence>
<dbReference type="SMART" id="SM00541">
    <property type="entry name" value="FYRN"/>
    <property type="match status" value="1"/>
</dbReference>
<keyword evidence="5" id="KW-1185">Reference proteome</keyword>
<dbReference type="PANTHER" id="PTHR22715">
    <property type="entry name" value="TRANSFORMING GROWTH FACTOR BETA REGULATED GENE 1"/>
    <property type="match status" value="1"/>
</dbReference>
<dbReference type="Pfam" id="PF05964">
    <property type="entry name" value="FYRN"/>
    <property type="match status" value="1"/>
</dbReference>
<evidence type="ECO:0000313" key="5">
    <source>
        <dbReference type="Proteomes" id="UP001652700"/>
    </source>
</evidence>
<dbReference type="AlphaFoldDB" id="A0A6P7GLK6"/>
<dbReference type="GO" id="GO:0005634">
    <property type="term" value="C:nucleus"/>
    <property type="evidence" value="ECO:0007669"/>
    <property type="project" value="UniProtKB-SubCell"/>
</dbReference>
<evidence type="ECO:0000313" key="4">
    <source>
        <dbReference type="EnsemblMetazoa" id="XP_028150554.1"/>
    </source>
</evidence>
<dbReference type="GO" id="GO:0051726">
    <property type="term" value="P:regulation of cell cycle"/>
    <property type="evidence" value="ECO:0007669"/>
    <property type="project" value="TreeGrafter"/>
</dbReference>
<evidence type="ECO:0000256" key="2">
    <source>
        <dbReference type="ARBA" id="ARBA00023242"/>
    </source>
</evidence>
<accession>A0A6P7GLK6</accession>
<reference evidence="4" key="2">
    <citation type="submission" date="2025-05" db="UniProtKB">
        <authorList>
            <consortium name="EnsemblMetazoa"/>
        </authorList>
    </citation>
    <scope>IDENTIFICATION</scope>
</reference>
<dbReference type="GeneID" id="114343911"/>
<feature type="compositionally biased region" description="Basic residues" evidence="3">
    <location>
        <begin position="133"/>
        <end position="145"/>
    </location>
</feature>
<dbReference type="InterPro" id="IPR003888">
    <property type="entry name" value="FYrich_N"/>
</dbReference>
<dbReference type="PANTHER" id="PTHR22715:SF0">
    <property type="entry name" value="TRANSFORMING GROWTH FACTOR BETA REGULATOR 1"/>
    <property type="match status" value="1"/>
</dbReference>
<feature type="region of interest" description="Disordered" evidence="3">
    <location>
        <begin position="88"/>
        <end position="152"/>
    </location>
</feature>
<evidence type="ECO:0000256" key="3">
    <source>
        <dbReference type="SAM" id="MobiDB-lite"/>
    </source>
</evidence>
<dbReference type="OrthoDB" id="285793at2759"/>
<evidence type="ECO:0000313" key="6">
    <source>
        <dbReference type="RefSeq" id="XP_028150554.1"/>
    </source>
</evidence>
<dbReference type="Pfam" id="PF05965">
    <property type="entry name" value="FYRC"/>
    <property type="match status" value="1"/>
</dbReference>
<reference evidence="6" key="1">
    <citation type="submission" date="2025-04" db="UniProtKB">
        <authorList>
            <consortium name="RefSeq"/>
        </authorList>
    </citation>
    <scope>IDENTIFICATION</scope>
    <source>
        <tissue evidence="6">Whole insect</tissue>
    </source>
</reference>
<dbReference type="EnsemblMetazoa" id="XM_028294753.1">
    <property type="protein sequence ID" value="XP_028150554.1"/>
    <property type="gene ID" value="LOC114343911"/>
</dbReference>
<dbReference type="InterPro" id="IPR040092">
    <property type="entry name" value="TBRG1"/>
</dbReference>
<comment type="subcellular location">
    <subcellularLocation>
        <location evidence="1">Nucleus</location>
    </subcellularLocation>
</comment>
<dbReference type="FunCoup" id="A0A6P7GLK6">
    <property type="interactions" value="775"/>
</dbReference>
<protein>
    <submittedName>
        <fullName evidence="6">Transforming growth factor beta regulator 1</fullName>
    </submittedName>
</protein>
<proteinExistence type="predicted"/>
<gene>
    <name evidence="6" type="primary">LOC114343911</name>
</gene>
<evidence type="ECO:0000256" key="1">
    <source>
        <dbReference type="ARBA" id="ARBA00004123"/>
    </source>
</evidence>
<dbReference type="RefSeq" id="XP_028150554.1">
    <property type="nucleotide sequence ID" value="XM_028294753.1"/>
</dbReference>
<dbReference type="InParanoid" id="A0A6P7GLK6"/>
<dbReference type="KEGG" id="dvv:114343911"/>
<name>A0A6P7GLK6_DIAVI</name>
<dbReference type="PROSITE" id="PS51542">
    <property type="entry name" value="FYRN"/>
    <property type="match status" value="1"/>
</dbReference>
<dbReference type="PROSITE" id="PS51543">
    <property type="entry name" value="FYRC"/>
    <property type="match status" value="1"/>
</dbReference>
<dbReference type="Gene3D" id="3.30.160.360">
    <property type="match status" value="1"/>
</dbReference>